<dbReference type="PANTHER" id="PTHR39559:SF1">
    <property type="entry name" value="ISOCITRATE DEHYDROGENASE KINASE_PHOSPHATASE"/>
    <property type="match status" value="1"/>
</dbReference>
<keyword evidence="2" id="KW-0808">Transferase</keyword>
<accession>A0A2X3JTD6</accession>
<dbReference type="InterPro" id="IPR010452">
    <property type="entry name" value="Isocitrate_DH_AceK"/>
</dbReference>
<dbReference type="Proteomes" id="UP000250991">
    <property type="component" value="Unassembled WGS sequence"/>
</dbReference>
<sequence>MRVISDLPLRLRWQNKSRDIHYIIRHLTETLGTDNLAESHLQVANELFYRNKAAWLVGKLITPSGTLPFLLPIHQTDDGELFIDTCLTTTAEASIVFGFARSYFMVYAPLPAALVEWLREILPGKTTAELYMAIAARSTPKPKATANISFIYRAVMSSSLKRRVFVEW</sequence>
<dbReference type="InterPro" id="IPR046854">
    <property type="entry name" value="AceK_regulatory"/>
</dbReference>
<dbReference type="GO" id="GO:0004721">
    <property type="term" value="F:phosphoprotein phosphatase activity"/>
    <property type="evidence" value="ECO:0007669"/>
    <property type="project" value="TreeGrafter"/>
</dbReference>
<dbReference type="GO" id="GO:0016208">
    <property type="term" value="F:AMP binding"/>
    <property type="evidence" value="ECO:0007669"/>
    <property type="project" value="TreeGrafter"/>
</dbReference>
<proteinExistence type="predicted"/>
<dbReference type="AlphaFoldDB" id="A0A2X3JTD6"/>
<dbReference type="PANTHER" id="PTHR39559">
    <property type="match status" value="1"/>
</dbReference>
<dbReference type="GO" id="GO:0005737">
    <property type="term" value="C:cytoplasm"/>
    <property type="evidence" value="ECO:0007669"/>
    <property type="project" value="InterPro"/>
</dbReference>
<evidence type="ECO:0000259" key="1">
    <source>
        <dbReference type="Pfam" id="PF20423"/>
    </source>
</evidence>
<dbReference type="GO" id="GO:0008772">
    <property type="term" value="F:[isocitrate dehydrogenase (NADP+)] kinase activity"/>
    <property type="evidence" value="ECO:0007669"/>
    <property type="project" value="UniProtKB-EC"/>
</dbReference>
<protein>
    <submittedName>
        <fullName evidence="2">Isocitrate dehydrogenase kinase/phosphatase</fullName>
        <ecNumber evidence="2">2.7.11.5</ecNumber>
    </submittedName>
</protein>
<reference evidence="2 3" key="1">
    <citation type="submission" date="2018-06" db="EMBL/GenBank/DDBJ databases">
        <authorList>
            <consortium name="Pathogen Informatics"/>
            <person name="Doyle S."/>
        </authorList>
    </citation>
    <scope>NUCLEOTIDE SEQUENCE [LARGE SCALE GENOMIC DNA]</scope>
    <source>
        <strain evidence="2 3">NCTC8009</strain>
    </source>
</reference>
<dbReference type="Pfam" id="PF20423">
    <property type="entry name" value="AceK_regulatory"/>
    <property type="match status" value="1"/>
</dbReference>
<dbReference type="EMBL" id="UARW01000010">
    <property type="protein sequence ID" value="SQD07742.1"/>
    <property type="molecule type" value="Genomic_DNA"/>
</dbReference>
<name>A0A2X3JTD6_ECOLX</name>
<evidence type="ECO:0000313" key="2">
    <source>
        <dbReference type="EMBL" id="SQD07742.1"/>
    </source>
</evidence>
<evidence type="ECO:0000313" key="3">
    <source>
        <dbReference type="Proteomes" id="UP000250991"/>
    </source>
</evidence>
<feature type="domain" description="Isocitrate dehydrogenase kinase/phosphatase (AceK) regulatory" evidence="1">
    <location>
        <begin position="2"/>
        <end position="136"/>
    </location>
</feature>
<dbReference type="EC" id="2.7.11.5" evidence="2"/>
<gene>
    <name evidence="2" type="primary">aceK_3</name>
    <name evidence="2" type="ORF">NCTC8009_08377</name>
</gene>
<organism evidence="2 3">
    <name type="scientific">Escherichia coli</name>
    <dbReference type="NCBI Taxonomy" id="562"/>
    <lineage>
        <taxon>Bacteria</taxon>
        <taxon>Pseudomonadati</taxon>
        <taxon>Pseudomonadota</taxon>
        <taxon>Gammaproteobacteria</taxon>
        <taxon>Enterobacterales</taxon>
        <taxon>Enterobacteriaceae</taxon>
        <taxon>Escherichia</taxon>
    </lineage>
</organism>
<dbReference type="GO" id="GO:0005524">
    <property type="term" value="F:ATP binding"/>
    <property type="evidence" value="ECO:0007669"/>
    <property type="project" value="TreeGrafter"/>
</dbReference>
<dbReference type="GO" id="GO:0006006">
    <property type="term" value="P:glucose metabolic process"/>
    <property type="evidence" value="ECO:0007669"/>
    <property type="project" value="InterPro"/>
</dbReference>
<keyword evidence="2" id="KW-0418">Kinase</keyword>